<dbReference type="EMBL" id="CP069105">
    <property type="protein sequence ID" value="QSS55297.1"/>
    <property type="molecule type" value="Genomic_DNA"/>
</dbReference>
<evidence type="ECO:0000259" key="8">
    <source>
        <dbReference type="PROSITE" id="PS51471"/>
    </source>
</evidence>
<gene>
    <name evidence="9" type="ORF">HCEG_03735</name>
    <name evidence="10" type="ORF">I7I53_03145</name>
</gene>
<evidence type="ECO:0000313" key="11">
    <source>
        <dbReference type="Proteomes" id="UP000008142"/>
    </source>
</evidence>
<name>F0UDU7_AJEC8</name>
<keyword evidence="3 5" id="KW-0560">Oxidoreductase</keyword>
<dbReference type="VEuPathDB" id="FungiDB:I7I53_03145"/>
<dbReference type="InterPro" id="IPR044861">
    <property type="entry name" value="IPNS-like_FE2OG_OXY"/>
</dbReference>
<evidence type="ECO:0000256" key="3">
    <source>
        <dbReference type="ARBA" id="ARBA00023002"/>
    </source>
</evidence>
<evidence type="ECO:0000313" key="9">
    <source>
        <dbReference type="EMBL" id="EGC44520.1"/>
    </source>
</evidence>
<feature type="signal peptide" evidence="7">
    <location>
        <begin position="1"/>
        <end position="18"/>
    </location>
</feature>
<dbReference type="Proteomes" id="UP000663419">
    <property type="component" value="Chromosome 4"/>
</dbReference>
<evidence type="ECO:0000256" key="1">
    <source>
        <dbReference type="ARBA" id="ARBA00008056"/>
    </source>
</evidence>
<organism evidence="11">
    <name type="scientific">Ajellomyces capsulatus (strain H88)</name>
    <name type="common">Darling's disease fungus</name>
    <name type="synonym">Histoplasma capsulatum</name>
    <dbReference type="NCBI Taxonomy" id="544711"/>
    <lineage>
        <taxon>Eukaryota</taxon>
        <taxon>Fungi</taxon>
        <taxon>Dikarya</taxon>
        <taxon>Ascomycota</taxon>
        <taxon>Pezizomycotina</taxon>
        <taxon>Eurotiomycetes</taxon>
        <taxon>Eurotiomycetidae</taxon>
        <taxon>Onygenales</taxon>
        <taxon>Ajellomycetaceae</taxon>
        <taxon>Histoplasma</taxon>
    </lineage>
</organism>
<evidence type="ECO:0000256" key="7">
    <source>
        <dbReference type="SAM" id="SignalP"/>
    </source>
</evidence>
<dbReference type="PANTHER" id="PTHR10209">
    <property type="entry name" value="OXIDOREDUCTASE, 2OG-FE II OXYGENASE FAMILY PROTEIN"/>
    <property type="match status" value="1"/>
</dbReference>
<keyword evidence="2 5" id="KW-0479">Metal-binding</keyword>
<sequence>MLRLRAVFFTSIVPAVISRMPTWKTRLPWGGISLLLLMRKKLQLRLVQIIRVGLECMQKRLTPNINREGISKSIYISPLQPDSVPCLPTRYAKKALAKKRRFRAMNIHEFKENKAQQELPKSLVPHEAELARFIDLCRKTCNRILTLLAIGLDIPENWFTSRHDPVLGPSGCTLRFLYYPSIDSPASSTFKHGIDVRAGAHSDYGSITLLFQRDGQPGLEILTSTGEWAPVPVRPITDGGGGATASKGAIFPPILINIGDLLSYWTAGLLKSTVHRVVFPQEDQQQQQDRSDRSRDRYSIAYFCHPVDHTELVPVPSQLVEERIKQNTIAAMGQRQRLGNSDDAGDAGEAPLTAREHLAGRLAATYGGSKEEYQ</sequence>
<evidence type="ECO:0000256" key="2">
    <source>
        <dbReference type="ARBA" id="ARBA00022723"/>
    </source>
</evidence>
<feature type="domain" description="Fe2OG dioxygenase" evidence="8">
    <location>
        <begin position="168"/>
        <end position="306"/>
    </location>
</feature>
<accession>F0UDU7</accession>
<dbReference type="Proteomes" id="UP000008142">
    <property type="component" value="Unassembled WGS sequence"/>
</dbReference>
<dbReference type="InterPro" id="IPR005123">
    <property type="entry name" value="Oxoglu/Fe-dep_dioxygenase_dom"/>
</dbReference>
<proteinExistence type="inferred from homology"/>
<keyword evidence="4 5" id="KW-0408">Iron</keyword>
<evidence type="ECO:0000313" key="10">
    <source>
        <dbReference type="EMBL" id="QSS55297.1"/>
    </source>
</evidence>
<dbReference type="InterPro" id="IPR027443">
    <property type="entry name" value="IPNS-like_sf"/>
</dbReference>
<protein>
    <submittedName>
        <fullName evidence="9">Oxidoreductase</fullName>
    </submittedName>
</protein>
<dbReference type="Gene3D" id="2.60.120.330">
    <property type="entry name" value="B-lactam Antibiotic, Isopenicillin N Synthase, Chain"/>
    <property type="match status" value="1"/>
</dbReference>
<dbReference type="GO" id="GO:0016491">
    <property type="term" value="F:oxidoreductase activity"/>
    <property type="evidence" value="ECO:0007669"/>
    <property type="project" value="UniProtKB-KW"/>
</dbReference>
<feature type="chain" id="PRO_5033972493" evidence="7">
    <location>
        <begin position="19"/>
        <end position="374"/>
    </location>
</feature>
<dbReference type="PROSITE" id="PS51471">
    <property type="entry name" value="FE2OG_OXY"/>
    <property type="match status" value="1"/>
</dbReference>
<evidence type="ECO:0000256" key="5">
    <source>
        <dbReference type="RuleBase" id="RU003682"/>
    </source>
</evidence>
<dbReference type="OrthoDB" id="288590at2759"/>
<evidence type="ECO:0000256" key="6">
    <source>
        <dbReference type="SAM" id="MobiDB-lite"/>
    </source>
</evidence>
<reference evidence="11" key="1">
    <citation type="submission" date="2008-07" db="EMBL/GenBank/DDBJ databases">
        <title>Annotation of Ajellomyces capsulatus strain H88.</title>
        <authorList>
            <person name="Champion M."/>
            <person name="Cuomo C."/>
            <person name="Ma L.-J."/>
            <person name="Henn M.R."/>
            <person name="Sil A."/>
            <person name="Goldman B."/>
            <person name="Young S.K."/>
            <person name="Kodira C.D."/>
            <person name="Zeng Q."/>
            <person name="Koehrsen M."/>
            <person name="Alvarado L."/>
            <person name="Berlin A."/>
            <person name="Borenstein D."/>
            <person name="Chen Z."/>
            <person name="Engels R."/>
            <person name="Freedman E."/>
            <person name="Gellesch M."/>
            <person name="Goldberg J."/>
            <person name="Griggs A."/>
            <person name="Gujja S."/>
            <person name="Heiman D."/>
            <person name="Hepburn T."/>
            <person name="Howarth C."/>
            <person name="Jen D."/>
            <person name="Larson L."/>
            <person name="Lewis B."/>
            <person name="Mehta T."/>
            <person name="Park D."/>
            <person name="Pearson M."/>
            <person name="Roberts A."/>
            <person name="Saif S."/>
            <person name="Shea T."/>
            <person name="Shenoy N."/>
            <person name="Sisk P."/>
            <person name="Stolte C."/>
            <person name="Sykes S."/>
            <person name="Walk T."/>
            <person name="White J."/>
            <person name="Yandava C."/>
            <person name="Klein B."/>
            <person name="McEwen J.G."/>
            <person name="Puccia R."/>
            <person name="Goldman G.H."/>
            <person name="Felipe M.S."/>
            <person name="Nino-Vega G."/>
            <person name="San-Blas G."/>
            <person name="Taylor J."/>
            <person name="Mendoza L."/>
            <person name="Galagan J."/>
            <person name="Nusbaum C."/>
            <person name="Birren B."/>
        </authorList>
    </citation>
    <scope>NUCLEOTIDE SEQUENCE [LARGE SCALE GENOMIC DNA]</scope>
    <source>
        <strain evidence="11">H88</strain>
    </source>
</reference>
<evidence type="ECO:0000256" key="4">
    <source>
        <dbReference type="ARBA" id="ARBA00023004"/>
    </source>
</evidence>
<comment type="similarity">
    <text evidence="1 5">Belongs to the iron/ascorbate-dependent oxidoreductase family.</text>
</comment>
<dbReference type="PANTHER" id="PTHR10209:SF886">
    <property type="entry name" value="UPF0676 PROTEIN C1494.01"/>
    <property type="match status" value="1"/>
</dbReference>
<dbReference type="Pfam" id="PF03171">
    <property type="entry name" value="2OG-FeII_Oxy"/>
    <property type="match status" value="1"/>
</dbReference>
<dbReference type="HOGENOM" id="CLU_010119_6_2_1"/>
<reference evidence="10" key="2">
    <citation type="submission" date="2021-01" db="EMBL/GenBank/DDBJ databases">
        <title>Chromosome-level genome assembly of a human fungal pathogen reveals clustering of transcriptionally co-regulated genes.</title>
        <authorList>
            <person name="Voorhies M."/>
            <person name="Cohen S."/>
            <person name="Shea T.P."/>
            <person name="Petrus S."/>
            <person name="Munoz J.F."/>
            <person name="Poplawski S."/>
            <person name="Goldman W.E."/>
            <person name="Michael T."/>
            <person name="Cuomo C.A."/>
            <person name="Sil A."/>
            <person name="Beyhan S."/>
        </authorList>
    </citation>
    <scope>NUCLEOTIDE SEQUENCE</scope>
    <source>
        <strain evidence="10">H88</strain>
    </source>
</reference>
<dbReference type="AlphaFoldDB" id="F0UDU7"/>
<dbReference type="STRING" id="544711.F0UDU7"/>
<dbReference type="EMBL" id="DS990638">
    <property type="protein sequence ID" value="EGC44520.1"/>
    <property type="molecule type" value="Genomic_DNA"/>
</dbReference>
<dbReference type="SUPFAM" id="SSF51197">
    <property type="entry name" value="Clavaminate synthase-like"/>
    <property type="match status" value="1"/>
</dbReference>
<keyword evidence="7" id="KW-0732">Signal</keyword>
<feature type="region of interest" description="Disordered" evidence="6">
    <location>
        <begin position="332"/>
        <end position="355"/>
    </location>
</feature>
<dbReference type="GO" id="GO:0046872">
    <property type="term" value="F:metal ion binding"/>
    <property type="evidence" value="ECO:0007669"/>
    <property type="project" value="UniProtKB-KW"/>
</dbReference>